<gene>
    <name evidence="2" type="ORF">EZJ58_0474</name>
</gene>
<dbReference type="SUPFAM" id="SSF89550">
    <property type="entry name" value="PHP domain-like"/>
    <property type="match status" value="1"/>
</dbReference>
<comment type="caution">
    <text evidence="2">The sequence shown here is derived from an EMBL/GenBank/DDBJ whole genome shotgun (WGS) entry which is preliminary data.</text>
</comment>
<dbReference type="Proteomes" id="UP000294555">
    <property type="component" value="Unassembled WGS sequence"/>
</dbReference>
<dbReference type="SMART" id="SM00481">
    <property type="entry name" value="POLIIIAc"/>
    <property type="match status" value="1"/>
</dbReference>
<dbReference type="EMBL" id="SJOI01000001">
    <property type="protein sequence ID" value="TCL02454.1"/>
    <property type="molecule type" value="Genomic_DNA"/>
</dbReference>
<dbReference type="Pfam" id="PF02811">
    <property type="entry name" value="PHP"/>
    <property type="match status" value="1"/>
</dbReference>
<dbReference type="Gene3D" id="3.20.20.140">
    <property type="entry name" value="Metal-dependent hydrolases"/>
    <property type="match status" value="1"/>
</dbReference>
<name>A0A4R1N5H6_9GAMM</name>
<dbReference type="InterPro" id="IPR016195">
    <property type="entry name" value="Pol/histidinol_Pase-like"/>
</dbReference>
<dbReference type="GO" id="GO:0035312">
    <property type="term" value="F:5'-3' DNA exonuclease activity"/>
    <property type="evidence" value="ECO:0007669"/>
    <property type="project" value="TreeGrafter"/>
</dbReference>
<feature type="domain" description="Polymerase/histidinol phosphatase N-terminal" evidence="1">
    <location>
        <begin position="16"/>
        <end position="83"/>
    </location>
</feature>
<dbReference type="GO" id="GO:0004534">
    <property type="term" value="F:5'-3' RNA exonuclease activity"/>
    <property type="evidence" value="ECO:0007669"/>
    <property type="project" value="TreeGrafter"/>
</dbReference>
<dbReference type="PANTHER" id="PTHR42924">
    <property type="entry name" value="EXONUCLEASE"/>
    <property type="match status" value="1"/>
</dbReference>
<reference evidence="2 3" key="1">
    <citation type="submission" date="2019-02" db="EMBL/GenBank/DDBJ databases">
        <title>Investigation of anaerobic lignin degradation for improved lignocellulosic biofuels.</title>
        <authorList>
            <person name="Deangelis K."/>
        </authorList>
    </citation>
    <scope>NUCLEOTIDE SEQUENCE [LARGE SCALE GENOMIC DNA]</scope>
    <source>
        <strain evidence="2 3">159R</strain>
    </source>
</reference>
<dbReference type="NCBIfam" id="NF047791">
    <property type="entry name" value="RNaseRnm"/>
    <property type="match status" value="1"/>
</dbReference>
<evidence type="ECO:0000313" key="3">
    <source>
        <dbReference type="Proteomes" id="UP000294555"/>
    </source>
</evidence>
<sequence>MTDKPLGAKSSLLTLYDLHSHTTASDGMLAPEALVERAVAMGVDVLAITDHDTLAGVAAAGQAIIRQSLPLTLIPGVEISTLWQNHEIHIVGLGVDAAHPAMTALLAAQREKRLERAMIIAQRLEHAGIPGAWEGARAFAGEGVITRGHFARYLVSIGKADNLAAVFKKYLSKGNPGYTPSRWCTIEEAVDAVRQAGGQTVVAHPGRYQLSAKWLKRLLDHFVAAGGDGMEVASCQQSLQERILLAGYARERQLLGSQGSDFHMPCAWIELGRKLWLPGGVEPIWRDWPTQSAIQPSLF</sequence>
<evidence type="ECO:0000259" key="1">
    <source>
        <dbReference type="SMART" id="SM00481"/>
    </source>
</evidence>
<dbReference type="AlphaFoldDB" id="A0A4R1N5H6"/>
<protein>
    <recommendedName>
        <fullName evidence="1">Polymerase/histidinol phosphatase N-terminal domain-containing protein</fullName>
    </recommendedName>
</protein>
<evidence type="ECO:0000313" key="2">
    <source>
        <dbReference type="EMBL" id="TCL02454.1"/>
    </source>
</evidence>
<dbReference type="PANTHER" id="PTHR42924:SF3">
    <property type="entry name" value="POLYMERASE_HISTIDINOL PHOSPHATASE N-TERMINAL DOMAIN-CONTAINING PROTEIN"/>
    <property type="match status" value="1"/>
</dbReference>
<dbReference type="RefSeq" id="WP_243701395.1">
    <property type="nucleotide sequence ID" value="NZ_SJOI01000001.1"/>
</dbReference>
<accession>A0A4R1N5H6</accession>
<proteinExistence type="predicted"/>
<dbReference type="Gene3D" id="1.10.150.650">
    <property type="match status" value="1"/>
</dbReference>
<dbReference type="InterPro" id="IPR052018">
    <property type="entry name" value="PHP_domain"/>
</dbReference>
<keyword evidence="3" id="KW-1185">Reference proteome</keyword>
<dbReference type="CDD" id="cd07438">
    <property type="entry name" value="PHP_HisPPase_AMP"/>
    <property type="match status" value="1"/>
</dbReference>
<dbReference type="InterPro" id="IPR004013">
    <property type="entry name" value="PHP_dom"/>
</dbReference>
<dbReference type="InterPro" id="IPR003141">
    <property type="entry name" value="Pol/His_phosphatase_N"/>
</dbReference>
<organism evidence="2 3">
    <name type="scientific">Sodalis ligni</name>
    <dbReference type="NCBI Taxonomy" id="2697027"/>
    <lineage>
        <taxon>Bacteria</taxon>
        <taxon>Pseudomonadati</taxon>
        <taxon>Pseudomonadota</taxon>
        <taxon>Gammaproteobacteria</taxon>
        <taxon>Enterobacterales</taxon>
        <taxon>Bruguierivoracaceae</taxon>
        <taxon>Sodalis</taxon>
    </lineage>
</organism>